<dbReference type="Gene3D" id="1.10.1080.10">
    <property type="entry name" value="Glutathione Synthetase, Chain A, domain 3"/>
    <property type="match status" value="1"/>
</dbReference>
<dbReference type="InParanoid" id="A0A1X2HKF1"/>
<feature type="binding site" evidence="11">
    <location>
        <begin position="406"/>
        <end position="409"/>
    </location>
    <ligand>
        <name>ATP</name>
        <dbReference type="ChEBI" id="CHEBI:30616"/>
    </ligand>
</feature>
<dbReference type="OrthoDB" id="2020073at2759"/>
<feature type="binding site" evidence="11">
    <location>
        <position position="316"/>
    </location>
    <ligand>
        <name>ATP</name>
        <dbReference type="ChEBI" id="CHEBI:30616"/>
    </ligand>
</feature>
<comment type="caution">
    <text evidence="15">The sequence shown here is derived from an EMBL/GenBank/DDBJ whole genome shotgun (WGS) entry which is preliminary data.</text>
</comment>
<dbReference type="Gene3D" id="3.30.1490.50">
    <property type="match status" value="1"/>
</dbReference>
<keyword evidence="7 10" id="KW-0547">Nucleotide-binding</keyword>
<dbReference type="InterPro" id="IPR014049">
    <property type="entry name" value="Glutathione_synthase_N_euk"/>
</dbReference>
<dbReference type="GO" id="GO:0005524">
    <property type="term" value="F:ATP binding"/>
    <property type="evidence" value="ECO:0007669"/>
    <property type="project" value="UniProtKB-UniRule"/>
</dbReference>
<feature type="binding site" evidence="13">
    <location>
        <begin position="468"/>
        <end position="469"/>
    </location>
    <ligand>
        <name>substrate</name>
    </ligand>
</feature>
<feature type="binding site" evidence="13">
    <location>
        <begin position="152"/>
        <end position="155"/>
    </location>
    <ligand>
        <name>substrate</name>
    </ligand>
</feature>
<dbReference type="Pfam" id="PF03917">
    <property type="entry name" value="GSH_synth_ATP"/>
    <property type="match status" value="1"/>
</dbReference>
<feature type="binding site" evidence="13">
    <location>
        <begin position="222"/>
        <end position="224"/>
    </location>
    <ligand>
        <name>substrate</name>
    </ligand>
</feature>
<protein>
    <recommendedName>
        <fullName evidence="10">Glutathione synthetase</fullName>
        <shortName evidence="10">GSH-S</shortName>
        <ecNumber evidence="10">6.3.2.3</ecNumber>
    </recommendedName>
</protein>
<evidence type="ECO:0000256" key="9">
    <source>
        <dbReference type="ARBA" id="ARBA00022842"/>
    </source>
</evidence>
<comment type="similarity">
    <text evidence="2 10">Belongs to the eukaryotic GSH synthase family.</text>
</comment>
<dbReference type="SUPFAM" id="SSF56059">
    <property type="entry name" value="Glutathione synthetase ATP-binding domain-like"/>
    <property type="match status" value="1"/>
</dbReference>
<dbReference type="FunFam" id="3.30.1490.50:FF:000002">
    <property type="entry name" value="Glutathione synthetase"/>
    <property type="match status" value="1"/>
</dbReference>
<dbReference type="InterPro" id="IPR005615">
    <property type="entry name" value="Glutathione_synthase"/>
</dbReference>
<evidence type="ECO:0000256" key="13">
    <source>
        <dbReference type="PIRSR" id="PIRSR001558-3"/>
    </source>
</evidence>
<feature type="domain" description="Glutathione synthase substrate-binding" evidence="14">
    <location>
        <begin position="213"/>
        <end position="313"/>
    </location>
</feature>
<comment type="pathway">
    <text evidence="1 10">Sulfur metabolism; glutathione biosynthesis; glutathione from L-cysteine and L-glutamate: step 2/2.</text>
</comment>
<organism evidence="15 16">
    <name type="scientific">Syncephalastrum racemosum</name>
    <name type="common">Filamentous fungus</name>
    <dbReference type="NCBI Taxonomy" id="13706"/>
    <lineage>
        <taxon>Eukaryota</taxon>
        <taxon>Fungi</taxon>
        <taxon>Fungi incertae sedis</taxon>
        <taxon>Mucoromycota</taxon>
        <taxon>Mucoromycotina</taxon>
        <taxon>Mucoromycetes</taxon>
        <taxon>Mucorales</taxon>
        <taxon>Syncephalastraceae</taxon>
        <taxon>Syncephalastrum</taxon>
    </lineage>
</organism>
<feature type="binding site" evidence="12">
    <location>
        <position position="150"/>
    </location>
    <ligand>
        <name>Mg(2+)</name>
        <dbReference type="ChEBI" id="CHEBI:18420"/>
    </ligand>
</feature>
<dbReference type="PANTHER" id="PTHR11130:SF0">
    <property type="entry name" value="GLUTATHIONE SYNTHETASE"/>
    <property type="match status" value="1"/>
</dbReference>
<dbReference type="InterPro" id="IPR014042">
    <property type="entry name" value="Glutathione_synthase_a-hlx"/>
</dbReference>
<dbReference type="AlphaFoldDB" id="A0A1X2HKF1"/>
<evidence type="ECO:0000256" key="1">
    <source>
        <dbReference type="ARBA" id="ARBA00004965"/>
    </source>
</evidence>
<dbReference type="GO" id="GO:0000287">
    <property type="term" value="F:magnesium ion binding"/>
    <property type="evidence" value="ECO:0007669"/>
    <property type="project" value="UniProtKB-UniRule"/>
</dbReference>
<dbReference type="NCBIfam" id="TIGR01986">
    <property type="entry name" value="glut_syn_euk"/>
    <property type="match status" value="1"/>
</dbReference>
<dbReference type="Gene3D" id="3.40.50.1760">
    <property type="entry name" value="Glutathione synthase, substrate-binding domain superfamily, eukaryotic"/>
    <property type="match status" value="1"/>
</dbReference>
<dbReference type="EC" id="6.3.2.3" evidence="10"/>
<keyword evidence="16" id="KW-1185">Reference proteome</keyword>
<reference evidence="15 16" key="1">
    <citation type="submission" date="2016-07" db="EMBL/GenBank/DDBJ databases">
        <title>Pervasive Adenine N6-methylation of Active Genes in Fungi.</title>
        <authorList>
            <consortium name="DOE Joint Genome Institute"/>
            <person name="Mondo S.J."/>
            <person name="Dannebaum R.O."/>
            <person name="Kuo R.C."/>
            <person name="Labutti K."/>
            <person name="Haridas S."/>
            <person name="Kuo A."/>
            <person name="Salamov A."/>
            <person name="Ahrendt S.R."/>
            <person name="Lipzen A."/>
            <person name="Sullivan W."/>
            <person name="Andreopoulos W.B."/>
            <person name="Clum A."/>
            <person name="Lindquist E."/>
            <person name="Daum C."/>
            <person name="Ramamoorthy G.K."/>
            <person name="Gryganskyi A."/>
            <person name="Culley D."/>
            <person name="Magnuson J.K."/>
            <person name="James T.Y."/>
            <person name="O'Malley M.A."/>
            <person name="Stajich J.E."/>
            <person name="Spatafora J.W."/>
            <person name="Visel A."/>
            <person name="Grigoriev I.V."/>
        </authorList>
    </citation>
    <scope>NUCLEOTIDE SEQUENCE [LARGE SCALE GENOMIC DNA]</scope>
    <source>
        <strain evidence="15 16">NRRL 2496</strain>
    </source>
</reference>
<feature type="binding site" evidence="13">
    <location>
        <begin position="277"/>
        <end position="280"/>
    </location>
    <ligand>
        <name>substrate</name>
    </ligand>
</feature>
<feature type="binding site" evidence="12">
    <location>
        <position position="377"/>
    </location>
    <ligand>
        <name>Mg(2+)</name>
        <dbReference type="ChEBI" id="CHEBI:18420"/>
    </ligand>
</feature>
<proteinExistence type="inferred from homology"/>
<evidence type="ECO:0000256" key="3">
    <source>
        <dbReference type="ARBA" id="ARBA00011738"/>
    </source>
</evidence>
<feature type="binding site" evidence="11">
    <location>
        <position position="457"/>
    </location>
    <ligand>
        <name>substrate</name>
    </ligand>
</feature>
<evidence type="ECO:0000256" key="6">
    <source>
        <dbReference type="ARBA" id="ARBA00022723"/>
    </source>
</evidence>
<dbReference type="GO" id="GO:0043295">
    <property type="term" value="F:glutathione binding"/>
    <property type="evidence" value="ECO:0007669"/>
    <property type="project" value="UniProtKB-UniRule"/>
</dbReference>
<dbReference type="OMA" id="NGLVMYP"/>
<evidence type="ECO:0000313" key="16">
    <source>
        <dbReference type="Proteomes" id="UP000242180"/>
    </source>
</evidence>
<name>A0A1X2HKF1_SYNRA</name>
<comment type="catalytic activity">
    <reaction evidence="10">
        <text>gamma-L-glutamyl-L-cysteine + glycine + ATP = glutathione + ADP + phosphate + H(+)</text>
        <dbReference type="Rhea" id="RHEA:13557"/>
        <dbReference type="ChEBI" id="CHEBI:15378"/>
        <dbReference type="ChEBI" id="CHEBI:30616"/>
        <dbReference type="ChEBI" id="CHEBI:43474"/>
        <dbReference type="ChEBI" id="CHEBI:57305"/>
        <dbReference type="ChEBI" id="CHEBI:57925"/>
        <dbReference type="ChEBI" id="CHEBI:58173"/>
        <dbReference type="ChEBI" id="CHEBI:456216"/>
        <dbReference type="EC" id="6.3.2.3"/>
    </reaction>
</comment>
<evidence type="ECO:0000256" key="11">
    <source>
        <dbReference type="PIRSR" id="PIRSR001558-1"/>
    </source>
</evidence>
<keyword evidence="9 10" id="KW-0460">Magnesium</keyword>
<evidence type="ECO:0000313" key="15">
    <source>
        <dbReference type="EMBL" id="ORY99066.1"/>
    </source>
</evidence>
<comment type="cofactor">
    <cofactor evidence="10 12">
        <name>Mg(2+)</name>
        <dbReference type="ChEBI" id="CHEBI:18420"/>
    </cofactor>
    <text evidence="10 12">Binds 1 Mg(2+) ion per subunit.</text>
</comment>
<dbReference type="InterPro" id="IPR014709">
    <property type="entry name" value="Glutathione_synthase_C_euk"/>
</dbReference>
<accession>A0A1X2HKF1</accession>
<dbReference type="SUPFAM" id="SSF52440">
    <property type="entry name" value="PreATP-grasp domain"/>
    <property type="match status" value="1"/>
</dbReference>
<dbReference type="Proteomes" id="UP000242180">
    <property type="component" value="Unassembled WGS sequence"/>
</dbReference>
<feature type="binding site" evidence="12">
    <location>
        <position position="148"/>
    </location>
    <ligand>
        <name>Mg(2+)</name>
        <dbReference type="ChEBI" id="CHEBI:18420"/>
    </ligand>
</feature>
<evidence type="ECO:0000256" key="4">
    <source>
        <dbReference type="ARBA" id="ARBA00022598"/>
    </source>
</evidence>
<dbReference type="Pfam" id="PF03199">
    <property type="entry name" value="GSH_synthase"/>
    <property type="match status" value="1"/>
</dbReference>
<evidence type="ECO:0000259" key="14">
    <source>
        <dbReference type="Pfam" id="PF03199"/>
    </source>
</evidence>
<evidence type="ECO:0000256" key="12">
    <source>
        <dbReference type="PIRSR" id="PIRSR001558-2"/>
    </source>
</evidence>
<evidence type="ECO:0000256" key="2">
    <source>
        <dbReference type="ARBA" id="ARBA00010385"/>
    </source>
</evidence>
<feature type="binding site" evidence="11">
    <location>
        <position position="228"/>
    </location>
    <ligand>
        <name>substrate</name>
    </ligand>
</feature>
<feature type="binding site" evidence="11">
    <location>
        <position position="148"/>
    </location>
    <ligand>
        <name>ATP</name>
        <dbReference type="ChEBI" id="CHEBI:30616"/>
    </ligand>
</feature>
<keyword evidence="8 10" id="KW-0067">ATP-binding</keyword>
<keyword evidence="5 10" id="KW-0317">Glutathione biosynthesis</keyword>
<comment type="subunit">
    <text evidence="3">Homodimer.</text>
</comment>
<dbReference type="Gene3D" id="3.30.470.20">
    <property type="entry name" value="ATP-grasp fold, B domain"/>
    <property type="match status" value="1"/>
</dbReference>
<feature type="binding site" evidence="11">
    <location>
        <position position="432"/>
    </location>
    <ligand>
        <name>ATP</name>
        <dbReference type="ChEBI" id="CHEBI:30616"/>
    </ligand>
</feature>
<feature type="binding site" evidence="11">
    <location>
        <begin position="373"/>
        <end position="382"/>
    </location>
    <ligand>
        <name>ATP</name>
        <dbReference type="ChEBI" id="CHEBI:30616"/>
    </ligand>
</feature>
<dbReference type="GO" id="GO:0005829">
    <property type="term" value="C:cytosol"/>
    <property type="evidence" value="ECO:0007669"/>
    <property type="project" value="TreeGrafter"/>
</dbReference>
<dbReference type="InterPro" id="IPR037013">
    <property type="entry name" value="GSH-S_sub-bd_sf"/>
</dbReference>
<dbReference type="FunFam" id="3.40.50.1760:FF:000001">
    <property type="entry name" value="Glutathione synthetase"/>
    <property type="match status" value="1"/>
</dbReference>
<dbReference type="EMBL" id="MCGN01000003">
    <property type="protein sequence ID" value="ORY99066.1"/>
    <property type="molecule type" value="Genomic_DNA"/>
</dbReference>
<evidence type="ECO:0000256" key="10">
    <source>
        <dbReference type="PIRNR" id="PIRNR001558"/>
    </source>
</evidence>
<dbReference type="PIRSF" id="PIRSF001558">
    <property type="entry name" value="GSHase"/>
    <property type="match status" value="1"/>
</dbReference>
<evidence type="ECO:0000256" key="8">
    <source>
        <dbReference type="ARBA" id="ARBA00022840"/>
    </source>
</evidence>
<dbReference type="GO" id="GO:0004363">
    <property type="term" value="F:glutathione synthase activity"/>
    <property type="evidence" value="ECO:0007669"/>
    <property type="project" value="UniProtKB-UniRule"/>
</dbReference>
<keyword evidence="4 10" id="KW-0436">Ligase</keyword>
<feature type="binding site" evidence="11">
    <location>
        <position position="465"/>
    </location>
    <ligand>
        <name>ATP</name>
        <dbReference type="ChEBI" id="CHEBI:30616"/>
    </ligand>
</feature>
<dbReference type="STRING" id="13706.A0A1X2HKF1"/>
<dbReference type="InterPro" id="IPR004887">
    <property type="entry name" value="GSH_synth_subst-bd"/>
</dbReference>
<feature type="binding site" evidence="11">
    <location>
        <position position="459"/>
    </location>
    <ligand>
        <name>ATP</name>
        <dbReference type="ChEBI" id="CHEBI:30616"/>
    </ligand>
</feature>
<gene>
    <name evidence="15" type="ORF">BCR43DRAFT_488671</name>
</gene>
<dbReference type="PANTHER" id="PTHR11130">
    <property type="entry name" value="GLUTATHIONE SYNTHETASE"/>
    <property type="match status" value="1"/>
</dbReference>
<dbReference type="FunCoup" id="A0A1X2HKF1">
    <property type="interactions" value="694"/>
</dbReference>
<dbReference type="UniPathway" id="UPA00142">
    <property type="reaction ID" value="UER00210"/>
</dbReference>
<evidence type="ECO:0000256" key="7">
    <source>
        <dbReference type="ARBA" id="ARBA00022741"/>
    </source>
</evidence>
<keyword evidence="6 10" id="KW-0479">Metal-binding</keyword>
<sequence length="481" mass="53556">MTYPPQQTEAERTILLSDAIDWALAHGLVVRPTVDKQAHFSNHSAVTHAPFALYPTPFPRAEFEKAQGLQQPWNTLIHKLSLDDALIAEVMETLSQVDDFMQKLYDIYLTVRKEGIAQPASLGIHRCDYLLHAAPGADAKTARIQQVEFNTIASSFGSLSTCTSKLHRYLLQAVEHYAGGQINIDQLPENRSVETIASGIASAWKLYGNPHAKVLMIVQPGERNAFDQRWIEYHLLESHGVRVMRRTLAQVADTASLDTQNKALRMEGQEIAVTYFRAGYGPEDYHSQKEWDARLIIERSLSIKCPTVAYQLVGAKKVQQVLAIPGRLEQYVDVYTADLLRESFAGLYPLDESPEGKQAFEMALNDSENLVMKPQREGGGNNIYGAEIQDTLRKLSAEERKAYILMDLIRSPPLQNLMVREGQLIHGEVASELGIYGIYLHDGEKTVVNDLGGHLLRTKGHTTREGGVAAGFAVIDSPLLV</sequence>
<dbReference type="Gene3D" id="3.30.1490.80">
    <property type="match status" value="1"/>
</dbReference>
<feature type="binding site" evidence="11">
    <location>
        <position position="126"/>
    </location>
    <ligand>
        <name>substrate</name>
    </ligand>
</feature>
<evidence type="ECO:0000256" key="5">
    <source>
        <dbReference type="ARBA" id="ARBA00022684"/>
    </source>
</evidence>
<feature type="binding site" evidence="11">
    <location>
        <position position="384"/>
    </location>
    <ligand>
        <name>ATP</name>
        <dbReference type="ChEBI" id="CHEBI:30616"/>
    </ligand>
</feature>
<dbReference type="InterPro" id="IPR016185">
    <property type="entry name" value="PreATP-grasp_dom_sf"/>
</dbReference>